<dbReference type="GO" id="GO:1990281">
    <property type="term" value="C:efflux pump complex"/>
    <property type="evidence" value="ECO:0007669"/>
    <property type="project" value="TreeGrafter"/>
</dbReference>
<dbReference type="Pfam" id="PF25954">
    <property type="entry name" value="Beta-barrel_RND_2"/>
    <property type="match status" value="1"/>
</dbReference>
<dbReference type="AlphaFoldDB" id="A0A1H7HUP4"/>
<comment type="similarity">
    <text evidence="1">Belongs to the membrane fusion protein (MFP) (TC 8.A.1) family.</text>
</comment>
<dbReference type="InterPro" id="IPR058647">
    <property type="entry name" value="BSH_CzcB-like"/>
</dbReference>
<evidence type="ECO:0000256" key="1">
    <source>
        <dbReference type="ARBA" id="ARBA00009477"/>
    </source>
</evidence>
<dbReference type="GO" id="GO:0015562">
    <property type="term" value="F:efflux transmembrane transporter activity"/>
    <property type="evidence" value="ECO:0007669"/>
    <property type="project" value="TreeGrafter"/>
</dbReference>
<dbReference type="FunFam" id="2.40.30.170:FF:000010">
    <property type="entry name" value="Efflux RND transporter periplasmic adaptor subunit"/>
    <property type="match status" value="1"/>
</dbReference>
<evidence type="ECO:0000259" key="4">
    <source>
        <dbReference type="Pfam" id="PF25973"/>
    </source>
</evidence>
<dbReference type="Pfam" id="PF25973">
    <property type="entry name" value="BSH_CzcB"/>
    <property type="match status" value="1"/>
</dbReference>
<feature type="domain" description="CusB-like beta-barrel" evidence="3">
    <location>
        <begin position="201"/>
        <end position="273"/>
    </location>
</feature>
<reference evidence="7" key="1">
    <citation type="submission" date="2016-10" db="EMBL/GenBank/DDBJ databases">
        <authorList>
            <person name="Varghese N."/>
            <person name="Submissions S."/>
        </authorList>
    </citation>
    <scope>NUCLEOTIDE SEQUENCE [LARGE SCALE GENOMIC DNA]</scope>
    <source>
        <strain evidence="7">CGMCC 1.9127</strain>
    </source>
</reference>
<feature type="domain" description="YknX-like C-terminal permuted SH3-like" evidence="5">
    <location>
        <begin position="280"/>
        <end position="347"/>
    </location>
</feature>
<dbReference type="Proteomes" id="UP000199297">
    <property type="component" value="Unassembled WGS sequence"/>
</dbReference>
<dbReference type="PANTHER" id="PTHR30469">
    <property type="entry name" value="MULTIDRUG RESISTANCE PROTEIN MDTA"/>
    <property type="match status" value="1"/>
</dbReference>
<name>A0A1H7HUP4_9GAMM</name>
<dbReference type="NCBIfam" id="TIGR01730">
    <property type="entry name" value="RND_mfp"/>
    <property type="match status" value="1"/>
</dbReference>
<dbReference type="Gene3D" id="2.40.420.20">
    <property type="match status" value="1"/>
</dbReference>
<proteinExistence type="inferred from homology"/>
<dbReference type="OrthoDB" id="9806939at2"/>
<feature type="domain" description="CzcB-like barrel-sandwich hybrid" evidence="4">
    <location>
        <begin position="70"/>
        <end position="190"/>
    </location>
</feature>
<dbReference type="EMBL" id="FOBI01000001">
    <property type="protein sequence ID" value="SEK51925.1"/>
    <property type="molecule type" value="Genomic_DNA"/>
</dbReference>
<evidence type="ECO:0000313" key="6">
    <source>
        <dbReference type="EMBL" id="SEK51925.1"/>
    </source>
</evidence>
<evidence type="ECO:0000256" key="2">
    <source>
        <dbReference type="SAM" id="Coils"/>
    </source>
</evidence>
<protein>
    <submittedName>
        <fullName evidence="6">Membrane fusion protein, multidrug efflux system</fullName>
    </submittedName>
</protein>
<feature type="coiled-coil region" evidence="2">
    <location>
        <begin position="101"/>
        <end position="128"/>
    </location>
</feature>
<evidence type="ECO:0000259" key="3">
    <source>
        <dbReference type="Pfam" id="PF25954"/>
    </source>
</evidence>
<dbReference type="STRING" id="641665.GCA_002104455_00149"/>
<evidence type="ECO:0000313" key="7">
    <source>
        <dbReference type="Proteomes" id="UP000199297"/>
    </source>
</evidence>
<gene>
    <name evidence="6" type="ORF">SAMN05216262_101556</name>
</gene>
<accession>A0A1H7HUP4</accession>
<dbReference type="InterPro" id="IPR058792">
    <property type="entry name" value="Beta-barrel_RND_2"/>
</dbReference>
<dbReference type="Gene3D" id="1.10.287.470">
    <property type="entry name" value="Helix hairpin bin"/>
    <property type="match status" value="1"/>
</dbReference>
<dbReference type="PANTHER" id="PTHR30469:SF16">
    <property type="entry name" value="HAE1 FAMILY EFFLUX PUMP MFP COMPONENT"/>
    <property type="match status" value="1"/>
</dbReference>
<sequence>MPVAISRRLPLFILVSLLVALIVYLQWPQAITAQEKRQRIVSVKTVKIALAEFKDAVEAIGTSRANEQVFITSKYSDLVDEISFQDGQSVKKGDILVRLNSEEEAAKVKELQANLAESVAQLNRFQDLYAKKATSKSLVDQQDAKTKAIAAQLLMAKIKYDEFIIKAPFAGVLGFREISLGAFVNVGDVITSLDDLSVIKVDFSVPERYLTTVAVGQTIEATNTAYAKQVFIGKITSIDSRIDAMTRTLKVRAEIPNAELKLRAGMLLNLQVVRNIEQIMQLPESAVIPIEDKHFVFVIEQEKALQKEIEIGRRHLGFVEVLSGVDVGTEVVVEGALKLRDGTAVNVLGE</sequence>
<dbReference type="InterPro" id="IPR006143">
    <property type="entry name" value="RND_pump_MFP"/>
</dbReference>
<dbReference type="InterPro" id="IPR058637">
    <property type="entry name" value="YknX-like_C"/>
</dbReference>
<organism evidence="6 7">
    <name type="scientific">Colwellia chukchiensis</name>
    <dbReference type="NCBI Taxonomy" id="641665"/>
    <lineage>
        <taxon>Bacteria</taxon>
        <taxon>Pseudomonadati</taxon>
        <taxon>Pseudomonadota</taxon>
        <taxon>Gammaproteobacteria</taxon>
        <taxon>Alteromonadales</taxon>
        <taxon>Colwelliaceae</taxon>
        <taxon>Colwellia</taxon>
    </lineage>
</organism>
<keyword evidence="2" id="KW-0175">Coiled coil</keyword>
<evidence type="ECO:0000259" key="5">
    <source>
        <dbReference type="Pfam" id="PF25989"/>
    </source>
</evidence>
<dbReference type="Gene3D" id="2.40.50.100">
    <property type="match status" value="1"/>
</dbReference>
<dbReference type="RefSeq" id="WP_085282261.1">
    <property type="nucleotide sequence ID" value="NZ_FOBI01000001.1"/>
</dbReference>
<keyword evidence="7" id="KW-1185">Reference proteome</keyword>
<dbReference type="Pfam" id="PF25989">
    <property type="entry name" value="YknX_C"/>
    <property type="match status" value="1"/>
</dbReference>
<dbReference type="SUPFAM" id="SSF111369">
    <property type="entry name" value="HlyD-like secretion proteins"/>
    <property type="match status" value="1"/>
</dbReference>
<dbReference type="Gene3D" id="2.40.30.170">
    <property type="match status" value="1"/>
</dbReference>